<dbReference type="AlphaFoldDB" id="A0A2U9IPY7"/>
<accession>A0A2U9IPY7</accession>
<dbReference type="Proteomes" id="UP000248410">
    <property type="component" value="Chromosome"/>
</dbReference>
<evidence type="ECO:0000256" key="1">
    <source>
        <dbReference type="SAM" id="Phobius"/>
    </source>
</evidence>
<dbReference type="RefSeq" id="WP_110380937.1">
    <property type="nucleotide sequence ID" value="NZ_CP029288.2"/>
</dbReference>
<dbReference type="InterPro" id="IPR026870">
    <property type="entry name" value="Zinc_ribbon_dom"/>
</dbReference>
<feature type="domain" description="Zinc-ribbon" evidence="2">
    <location>
        <begin position="4"/>
        <end position="25"/>
    </location>
</feature>
<gene>
    <name evidence="3" type="ORF">DFR86_11220</name>
</gene>
<organism evidence="3 4">
    <name type="scientific">Acidianus sulfidivorans JP7</name>
    <dbReference type="NCBI Taxonomy" id="619593"/>
    <lineage>
        <taxon>Archaea</taxon>
        <taxon>Thermoproteota</taxon>
        <taxon>Thermoprotei</taxon>
        <taxon>Sulfolobales</taxon>
        <taxon>Sulfolobaceae</taxon>
        <taxon>Acidianus</taxon>
    </lineage>
</organism>
<dbReference type="OrthoDB" id="44271at2157"/>
<keyword evidence="1" id="KW-0812">Transmembrane</keyword>
<dbReference type="KEGG" id="asul:DFR86_11220"/>
<evidence type="ECO:0000313" key="3">
    <source>
        <dbReference type="EMBL" id="AWR98047.1"/>
    </source>
</evidence>
<feature type="transmembrane region" description="Helical" evidence="1">
    <location>
        <begin position="56"/>
        <end position="78"/>
    </location>
</feature>
<sequence>MVKYCPRCGVQNPDDAKFCYNCGYQFPEILPTPQSPSSQPPLSNPPPRGPSSFKKFLPGLIGAIVAVIVVIAVVAFVLPHSTSAIAYSPSQASSTFGGTWHDNKNETASVTYSNGVYTVVYANGTTLKESYNQVISSIPTLQSDSNFEGFMSFTSAYVEVLNGTINGQSVSLVILKIQYPNSSIPTDIYEKVKSLTGIAIVFGANVQFGSSNGYKYIFIGPPTNTTQSSGSTITYSDNSEIIAEGGNTLIVIGTINLIASQSQLVSVLDSIT</sequence>
<reference evidence="3 4" key="1">
    <citation type="submission" date="2018-05" db="EMBL/GenBank/DDBJ databases">
        <title>Complete Genome Sequences of Extremely Thermoacidophilic, Metal-Mobilizing Type-Strain Members of the Archaeal Family Sulfolobaceae: Acidianus brierleyi DSM-1651T, Acidianus sulfidivorans DSM-18786T, Metallosphaera hakonensis DSM-7519T, and Metallosphaera prunae DSM-10039T.</title>
        <authorList>
            <person name="Counts J.A."/>
            <person name="Kelly R.M."/>
        </authorList>
    </citation>
    <scope>NUCLEOTIDE SEQUENCE [LARGE SCALE GENOMIC DNA]</scope>
    <source>
        <strain evidence="3 4">JP7</strain>
    </source>
</reference>
<evidence type="ECO:0000259" key="2">
    <source>
        <dbReference type="Pfam" id="PF13240"/>
    </source>
</evidence>
<proteinExistence type="predicted"/>
<dbReference type="EMBL" id="CP029288">
    <property type="protein sequence ID" value="AWR98047.1"/>
    <property type="molecule type" value="Genomic_DNA"/>
</dbReference>
<keyword evidence="1" id="KW-1133">Transmembrane helix</keyword>
<protein>
    <recommendedName>
        <fullName evidence="2">Zinc-ribbon domain-containing protein</fullName>
    </recommendedName>
</protein>
<name>A0A2U9IPY7_9CREN</name>
<keyword evidence="1" id="KW-0472">Membrane</keyword>
<keyword evidence="4" id="KW-1185">Reference proteome</keyword>
<dbReference type="GeneID" id="36838547"/>
<dbReference type="Pfam" id="PF13240">
    <property type="entry name" value="Zn_Ribbon_1"/>
    <property type="match status" value="1"/>
</dbReference>
<evidence type="ECO:0000313" key="4">
    <source>
        <dbReference type="Proteomes" id="UP000248410"/>
    </source>
</evidence>